<reference evidence="1" key="1">
    <citation type="submission" date="2022-06" db="EMBL/GenBank/DDBJ databases">
        <authorList>
            <person name="Ping M."/>
        </authorList>
    </citation>
    <scope>NUCLEOTIDE SEQUENCE</scope>
    <source>
        <strain evidence="1">JCM11759T</strain>
    </source>
</reference>
<sequence length="328" mass="34917">MLAGPDPELRGAALRAVRTLPIPDPMVLPVLEDAPTALRPALYRTLDQGRRSALADALLARVRSEHGDAEAAALLPACTAETVARHLPGLAHAFQSWRRLARRHPDTSVDPFTQLLRDGRALDRVEEVFGRLLAGQPAGVPLRLSDGETSIRPVARLRSVARACAGLIQPNGAVPADLAVRPVRLLGEHPQHLAGAVRLTDALFQARAGEGAAPAELVAVFATVLEQLARHPLSLLGWLRNLVRPVASGLRARGSGDGEALTLTGLLLERARRLPGPEGAAAGLFAVLVAEEFGNRSRWARRWSESLVAAGECGHDQVRELARAVALG</sequence>
<evidence type="ECO:0000313" key="1">
    <source>
        <dbReference type="EMBL" id="USY22428.1"/>
    </source>
</evidence>
<dbReference type="Proteomes" id="UP001055940">
    <property type="component" value="Chromosome"/>
</dbReference>
<organism evidence="1 2">
    <name type="scientific">Nocardiopsis exhalans</name>
    <dbReference type="NCBI Taxonomy" id="163604"/>
    <lineage>
        <taxon>Bacteria</taxon>
        <taxon>Bacillati</taxon>
        <taxon>Actinomycetota</taxon>
        <taxon>Actinomycetes</taxon>
        <taxon>Streptosporangiales</taxon>
        <taxon>Nocardiopsidaceae</taxon>
        <taxon>Nocardiopsis</taxon>
    </lineage>
</organism>
<keyword evidence="2" id="KW-1185">Reference proteome</keyword>
<evidence type="ECO:0000313" key="2">
    <source>
        <dbReference type="Proteomes" id="UP001055940"/>
    </source>
</evidence>
<accession>A0ABY5DG22</accession>
<dbReference type="RefSeq" id="WP_254421209.1">
    <property type="nucleotide sequence ID" value="NZ_BAAAJB010000067.1"/>
</dbReference>
<name>A0ABY5DG22_9ACTN</name>
<protein>
    <submittedName>
        <fullName evidence="1">Uncharacterized protein</fullName>
    </submittedName>
</protein>
<dbReference type="EMBL" id="CP099837">
    <property type="protein sequence ID" value="USY22428.1"/>
    <property type="molecule type" value="Genomic_DNA"/>
</dbReference>
<gene>
    <name evidence="1" type="ORF">NE857_12940</name>
</gene>
<proteinExistence type="predicted"/>